<dbReference type="AlphaFoldDB" id="A0A1F5WS95"/>
<keyword evidence="1" id="KW-0472">Membrane</keyword>
<evidence type="ECO:0000256" key="1">
    <source>
        <dbReference type="SAM" id="Phobius"/>
    </source>
</evidence>
<dbReference type="EMBL" id="MFHI01000027">
    <property type="protein sequence ID" value="OGF78477.1"/>
    <property type="molecule type" value="Genomic_DNA"/>
</dbReference>
<dbReference type="Pfam" id="PF18895">
    <property type="entry name" value="T4SS_pilin"/>
    <property type="match status" value="1"/>
</dbReference>
<accession>A0A1F5WS95</accession>
<organism evidence="2 3">
    <name type="scientific">Candidatus Giovannonibacteria bacterium RIFCSPHIGHO2_02_43_13</name>
    <dbReference type="NCBI Taxonomy" id="1798330"/>
    <lineage>
        <taxon>Bacteria</taxon>
        <taxon>Candidatus Giovannoniibacteriota</taxon>
    </lineage>
</organism>
<protein>
    <submittedName>
        <fullName evidence="2">Uncharacterized protein</fullName>
    </submittedName>
</protein>
<name>A0A1F5WS95_9BACT</name>
<dbReference type="InterPro" id="IPR043993">
    <property type="entry name" value="T4SS_pilin"/>
</dbReference>
<comment type="caution">
    <text evidence="2">The sequence shown here is derived from an EMBL/GenBank/DDBJ whole genome shotgun (WGS) entry which is preliminary data.</text>
</comment>
<keyword evidence="1" id="KW-0812">Transmembrane</keyword>
<gene>
    <name evidence="2" type="ORF">A2W54_03980</name>
</gene>
<evidence type="ECO:0000313" key="2">
    <source>
        <dbReference type="EMBL" id="OGF78477.1"/>
    </source>
</evidence>
<feature type="transmembrane region" description="Helical" evidence="1">
    <location>
        <begin position="57"/>
        <end position="78"/>
    </location>
</feature>
<evidence type="ECO:0000313" key="3">
    <source>
        <dbReference type="Proteomes" id="UP000178425"/>
    </source>
</evidence>
<sequence length="117" mass="12976">MLRVFFHRAKYSIYRLFYAIFGLEALTANKAHAIENPINSGTFEAVVAKIAELIARIGMVLVVVFIIYSGFLFVSARGSEEQLKKAKSTFMWTVIGAAIIIGAYAIAQAIINFARQL</sequence>
<reference evidence="2 3" key="1">
    <citation type="journal article" date="2016" name="Nat. Commun.">
        <title>Thousands of microbial genomes shed light on interconnected biogeochemical processes in an aquifer system.</title>
        <authorList>
            <person name="Anantharaman K."/>
            <person name="Brown C.T."/>
            <person name="Hug L.A."/>
            <person name="Sharon I."/>
            <person name="Castelle C.J."/>
            <person name="Probst A.J."/>
            <person name="Thomas B.C."/>
            <person name="Singh A."/>
            <person name="Wilkins M.J."/>
            <person name="Karaoz U."/>
            <person name="Brodie E.L."/>
            <person name="Williams K.H."/>
            <person name="Hubbard S.S."/>
            <person name="Banfield J.F."/>
        </authorList>
    </citation>
    <scope>NUCLEOTIDE SEQUENCE [LARGE SCALE GENOMIC DNA]</scope>
</reference>
<feature type="transmembrane region" description="Helical" evidence="1">
    <location>
        <begin position="90"/>
        <end position="111"/>
    </location>
</feature>
<dbReference type="Proteomes" id="UP000178425">
    <property type="component" value="Unassembled WGS sequence"/>
</dbReference>
<proteinExistence type="predicted"/>
<keyword evidence="1" id="KW-1133">Transmembrane helix</keyword>